<keyword evidence="3" id="KW-0813">Transport</keyword>
<keyword evidence="4" id="KW-0653">Protein transport</keyword>
<dbReference type="GO" id="GO:0031267">
    <property type="term" value="F:small GTPase binding"/>
    <property type="evidence" value="ECO:0007669"/>
    <property type="project" value="InterPro"/>
</dbReference>
<dbReference type="PANTHER" id="PTHR10997:SF9">
    <property type="entry name" value="IMPORTIN-9"/>
    <property type="match status" value="1"/>
</dbReference>
<keyword evidence="5" id="KW-0539">Nucleus</keyword>
<comment type="caution">
    <text evidence="7">The sequence shown here is derived from an EMBL/GenBank/DDBJ whole genome shotgun (WGS) entry which is preliminary data.</text>
</comment>
<evidence type="ECO:0000256" key="5">
    <source>
        <dbReference type="ARBA" id="ARBA00023242"/>
    </source>
</evidence>
<accession>A0A199W980</accession>
<dbReference type="GO" id="GO:0006606">
    <property type="term" value="P:protein import into nucleus"/>
    <property type="evidence" value="ECO:0007669"/>
    <property type="project" value="TreeGrafter"/>
</dbReference>
<protein>
    <submittedName>
        <fullName evidence="7">Importin-9</fullName>
    </submittedName>
</protein>
<dbReference type="InterPro" id="IPR001494">
    <property type="entry name" value="Importin-beta_N"/>
</dbReference>
<comment type="subcellular location">
    <subcellularLocation>
        <location evidence="1">Nucleus</location>
    </subcellularLocation>
</comment>
<dbReference type="InterPro" id="IPR056840">
    <property type="entry name" value="HEAT_IPO9_central"/>
</dbReference>
<evidence type="ECO:0000313" key="7">
    <source>
        <dbReference type="EMBL" id="OAY85781.1"/>
    </source>
</evidence>
<feature type="domain" description="Importin N-terminal" evidence="6">
    <location>
        <begin position="45"/>
        <end position="87"/>
    </location>
</feature>
<dbReference type="PROSITE" id="PS50166">
    <property type="entry name" value="IMPORTIN_B_NT"/>
    <property type="match status" value="1"/>
</dbReference>
<dbReference type="Pfam" id="PF25758">
    <property type="entry name" value="TPR_IPO11"/>
    <property type="match status" value="1"/>
</dbReference>
<evidence type="ECO:0000256" key="3">
    <source>
        <dbReference type="ARBA" id="ARBA00022448"/>
    </source>
</evidence>
<dbReference type="InterPro" id="IPR011989">
    <property type="entry name" value="ARM-like"/>
</dbReference>
<sequence>MEASVDQDQKWLVECLMATLDTNREIRSFAEASLKQASLQPGFGAALTMTTFIKEHWQEDEENFVHPVVSPPEKVVIRQLLLPSLNDPHRKIRTAIGMGIASIAQYDWPEGWPELLPFLLNLISDGGNRDGVHGALRCLALLSSDLDDTVVPKLVPSLFPHLHTIISSPHLYENSLRAKALSIVHSCISVLGSMSGVYKAETSSLMMPMFSSLMEQFSVILQSPVQSEEPDDWSIRMEVLKCLLQSVQNIPSLPVTQFSGMYTTSNYYPQYILTFVSSLKVYQKACIEGGEDSHAVRYDSDGGEKSLESFVIQFLITMVGNARLAELVGGNIKELVYYTIAFQQMTEEQVRTWSLDANQYVADEDDVTYSCRVSGCLLLEEIINAYGEEGIDAIIVASQNRFHESREAKVAGSGDWWKLREATLFAFASISEQLLEAKGYMNVHFFTHINQRTSEQFLYGAVQAIASDVPPPVKVGACKALSQLLPESEQDVIQPHIMGLLLSLVDLLRQASDETLHLVLETLQAAVKAGHSQSTSIEPIISPIILNVWAQHVSDPFISIDAVEVLEAIKNAPGCIRPLVSRILPTIGSILEKPKLQPIGLVAGSLDLLTMILKNAPADVVKAVFETCFNTTIQIILESDDHGEMQNATECLAAILSGGRQELLSWEGDPGHTMKKLLDVASRLLDPNLESSGSLFVGSYILQLILHYPSEMSPHTRELIAAIVRRMQSCEIAGLKSSLVVILARLVHLSAADVNQFINLMLNIPANGYGNSLTYVMSEWTKLQGEVQGAYQIKVTTTALALLLSTRNEELAKISVQGHLIKSDAGIKTRSKAKFAPDQWTLIPLPAKIFSLLADTLAEIQEQVLDEDDDNEDSDWEEVSNSDGGLPQDIIYSSTVPSNVGPSVEHLDAMAKVFDEGEDDSYDDDLTKIDPLNEIKLVDFLTAFFSNLSNNDRSLFDHLCQSLSVSQSAAVEKVLRK</sequence>
<dbReference type="PANTHER" id="PTHR10997">
    <property type="entry name" value="IMPORTIN-7, 8, 11"/>
    <property type="match status" value="1"/>
</dbReference>
<dbReference type="AlphaFoldDB" id="A0A199W980"/>
<dbReference type="Gene3D" id="1.25.10.10">
    <property type="entry name" value="Leucine-rich Repeat Variant"/>
    <property type="match status" value="1"/>
</dbReference>
<dbReference type="InterPro" id="IPR058669">
    <property type="entry name" value="TPR_IPO7/11-like"/>
</dbReference>
<dbReference type="Pfam" id="PF25018">
    <property type="entry name" value="HEAT_IPO9_c"/>
    <property type="match status" value="1"/>
</dbReference>
<dbReference type="Proteomes" id="UP000092600">
    <property type="component" value="Unassembled WGS sequence"/>
</dbReference>
<dbReference type="EMBL" id="LSRQ01000048">
    <property type="protein sequence ID" value="OAY85781.1"/>
    <property type="molecule type" value="Genomic_DNA"/>
</dbReference>
<evidence type="ECO:0000256" key="4">
    <source>
        <dbReference type="ARBA" id="ARBA00022927"/>
    </source>
</evidence>
<dbReference type="SUPFAM" id="SSF48371">
    <property type="entry name" value="ARM repeat"/>
    <property type="match status" value="1"/>
</dbReference>
<evidence type="ECO:0000256" key="2">
    <source>
        <dbReference type="ARBA" id="ARBA00007991"/>
    </source>
</evidence>
<dbReference type="GO" id="GO:0005829">
    <property type="term" value="C:cytosol"/>
    <property type="evidence" value="ECO:0007669"/>
    <property type="project" value="TreeGrafter"/>
</dbReference>
<evidence type="ECO:0000259" key="6">
    <source>
        <dbReference type="PROSITE" id="PS50166"/>
    </source>
</evidence>
<dbReference type="InterPro" id="IPR016024">
    <property type="entry name" value="ARM-type_fold"/>
</dbReference>
<proteinExistence type="inferred from homology"/>
<evidence type="ECO:0000256" key="1">
    <source>
        <dbReference type="ARBA" id="ARBA00004123"/>
    </source>
</evidence>
<organism evidence="7 8">
    <name type="scientific">Ananas comosus</name>
    <name type="common">Pineapple</name>
    <name type="synonym">Ananas ananas</name>
    <dbReference type="NCBI Taxonomy" id="4615"/>
    <lineage>
        <taxon>Eukaryota</taxon>
        <taxon>Viridiplantae</taxon>
        <taxon>Streptophyta</taxon>
        <taxon>Embryophyta</taxon>
        <taxon>Tracheophyta</taxon>
        <taxon>Spermatophyta</taxon>
        <taxon>Magnoliopsida</taxon>
        <taxon>Liliopsida</taxon>
        <taxon>Poales</taxon>
        <taxon>Bromeliaceae</taxon>
        <taxon>Bromelioideae</taxon>
        <taxon>Ananas</taxon>
    </lineage>
</organism>
<reference evidence="7 8" key="1">
    <citation type="journal article" date="2016" name="DNA Res.">
        <title>The draft genome of MD-2 pineapple using hybrid error correction of long reads.</title>
        <authorList>
            <person name="Redwan R.M."/>
            <person name="Saidin A."/>
            <person name="Kumar S.V."/>
        </authorList>
    </citation>
    <scope>NUCLEOTIDE SEQUENCE [LARGE SCALE GENOMIC DNA]</scope>
    <source>
        <strain evidence="8">cv. MD2</strain>
        <tissue evidence="7">Leaf</tissue>
    </source>
</reference>
<name>A0A199W980_ANACO</name>
<dbReference type="STRING" id="4615.A0A199W980"/>
<comment type="similarity">
    <text evidence="2">Belongs to the importin beta family.</text>
</comment>
<gene>
    <name evidence="7" type="ORF">ACMD2_12843</name>
</gene>
<evidence type="ECO:0000313" key="8">
    <source>
        <dbReference type="Proteomes" id="UP000092600"/>
    </source>
</evidence>
<dbReference type="GO" id="GO:0005635">
    <property type="term" value="C:nuclear envelope"/>
    <property type="evidence" value="ECO:0007669"/>
    <property type="project" value="TreeGrafter"/>
</dbReference>